<accession>A0A3B3SGX3</accession>
<evidence type="ECO:0000313" key="3">
    <source>
        <dbReference type="Proteomes" id="UP000261540"/>
    </source>
</evidence>
<reference evidence="2" key="1">
    <citation type="submission" date="2025-08" db="UniProtKB">
        <authorList>
            <consortium name="Ensembl"/>
        </authorList>
    </citation>
    <scope>IDENTIFICATION</scope>
</reference>
<name>A0A3B3SGX3_9TELE</name>
<feature type="region of interest" description="Disordered" evidence="1">
    <location>
        <begin position="1"/>
        <end position="42"/>
    </location>
</feature>
<evidence type="ECO:0000256" key="1">
    <source>
        <dbReference type="SAM" id="MobiDB-lite"/>
    </source>
</evidence>
<protein>
    <submittedName>
        <fullName evidence="2">Uncharacterized protein</fullName>
    </submittedName>
</protein>
<sequence>MGIPATTAGGCCEAGVPLPPHRLPDPESQLSPVRRRQSESPRHTEILLGYKLRRALTGL</sequence>
<dbReference type="AlphaFoldDB" id="A0A3B3SGX3"/>
<reference evidence="2" key="2">
    <citation type="submission" date="2025-09" db="UniProtKB">
        <authorList>
            <consortium name="Ensembl"/>
        </authorList>
    </citation>
    <scope>IDENTIFICATION</scope>
</reference>
<dbReference type="Proteomes" id="UP000261540">
    <property type="component" value="Unplaced"/>
</dbReference>
<keyword evidence="3" id="KW-1185">Reference proteome</keyword>
<dbReference type="Ensembl" id="ENSPKIT00000010054.1">
    <property type="protein sequence ID" value="ENSPKIP00000029261.1"/>
    <property type="gene ID" value="ENSPKIG00000010582.1"/>
</dbReference>
<proteinExistence type="predicted"/>
<evidence type="ECO:0000313" key="2">
    <source>
        <dbReference type="Ensembl" id="ENSPKIP00000029261.1"/>
    </source>
</evidence>
<organism evidence="2 3">
    <name type="scientific">Paramormyrops kingsleyae</name>
    <dbReference type="NCBI Taxonomy" id="1676925"/>
    <lineage>
        <taxon>Eukaryota</taxon>
        <taxon>Metazoa</taxon>
        <taxon>Chordata</taxon>
        <taxon>Craniata</taxon>
        <taxon>Vertebrata</taxon>
        <taxon>Euteleostomi</taxon>
        <taxon>Actinopterygii</taxon>
        <taxon>Neopterygii</taxon>
        <taxon>Teleostei</taxon>
        <taxon>Osteoglossocephala</taxon>
        <taxon>Osteoglossomorpha</taxon>
        <taxon>Osteoglossiformes</taxon>
        <taxon>Mormyridae</taxon>
        <taxon>Paramormyrops</taxon>
    </lineage>
</organism>